<gene>
    <name evidence="1" type="ORF">PFISCL1PPCAC_7801</name>
</gene>
<protein>
    <submittedName>
        <fullName evidence="1">Uncharacterized protein</fullName>
    </submittedName>
</protein>
<keyword evidence="2" id="KW-1185">Reference proteome</keyword>
<proteinExistence type="predicted"/>
<dbReference type="AlphaFoldDB" id="A0AAV5VAP5"/>
<feature type="non-terminal residue" evidence="1">
    <location>
        <position position="1"/>
    </location>
</feature>
<reference evidence="1" key="1">
    <citation type="submission" date="2023-10" db="EMBL/GenBank/DDBJ databases">
        <title>Genome assembly of Pristionchus species.</title>
        <authorList>
            <person name="Yoshida K."/>
            <person name="Sommer R.J."/>
        </authorList>
    </citation>
    <scope>NUCLEOTIDE SEQUENCE</scope>
    <source>
        <strain evidence="1">RS5133</strain>
    </source>
</reference>
<sequence length="124" mass="14419">EKLSNSISFHHLMIDGSHKTNRDAFGNVRIFLNLAHRHFHYQRLTMTLRGERYSVDIFTFINESPATSVRLQLDKKVVVTKRVLLQMKALKKLTLEAYNDQKKGVFELAGAEVLQLLQKHENLE</sequence>
<evidence type="ECO:0000313" key="2">
    <source>
        <dbReference type="Proteomes" id="UP001432322"/>
    </source>
</evidence>
<organism evidence="1 2">
    <name type="scientific">Pristionchus fissidentatus</name>
    <dbReference type="NCBI Taxonomy" id="1538716"/>
    <lineage>
        <taxon>Eukaryota</taxon>
        <taxon>Metazoa</taxon>
        <taxon>Ecdysozoa</taxon>
        <taxon>Nematoda</taxon>
        <taxon>Chromadorea</taxon>
        <taxon>Rhabditida</taxon>
        <taxon>Rhabditina</taxon>
        <taxon>Diplogasteromorpha</taxon>
        <taxon>Diplogasteroidea</taxon>
        <taxon>Neodiplogasteridae</taxon>
        <taxon>Pristionchus</taxon>
    </lineage>
</organism>
<accession>A0AAV5VAP5</accession>
<dbReference type="EMBL" id="BTSY01000002">
    <property type="protein sequence ID" value="GMT16504.1"/>
    <property type="molecule type" value="Genomic_DNA"/>
</dbReference>
<evidence type="ECO:0000313" key="1">
    <source>
        <dbReference type="EMBL" id="GMT16504.1"/>
    </source>
</evidence>
<name>A0AAV5VAP5_9BILA</name>
<dbReference type="Proteomes" id="UP001432322">
    <property type="component" value="Unassembled WGS sequence"/>
</dbReference>
<feature type="non-terminal residue" evidence="1">
    <location>
        <position position="124"/>
    </location>
</feature>
<comment type="caution">
    <text evidence="1">The sequence shown here is derived from an EMBL/GenBank/DDBJ whole genome shotgun (WGS) entry which is preliminary data.</text>
</comment>